<dbReference type="HOGENOM" id="CLU_021838_1_2_9"/>
<feature type="transmembrane region" description="Helical" evidence="6">
    <location>
        <begin position="204"/>
        <end position="228"/>
    </location>
</feature>
<dbReference type="AlphaFoldDB" id="F8F7I7"/>
<dbReference type="PANTHER" id="PTHR43496:SF1">
    <property type="entry name" value="POLYGALACTURONAN_RHAMNOGALACTURONAN TRANSPORT SYSTEM PERMEASE PROTEIN YTEP"/>
    <property type="match status" value="1"/>
</dbReference>
<dbReference type="KEGG" id="pms:KNP414_00882"/>
<accession>F8F7I7</accession>
<dbReference type="PATRIC" id="fig|1036673.3.peg.786"/>
<feature type="transmembrane region" description="Helical" evidence="6">
    <location>
        <begin position="307"/>
        <end position="333"/>
    </location>
</feature>
<dbReference type="InterPro" id="IPR017664">
    <property type="entry name" value="AminoethylPonate_ABC_perm-1"/>
</dbReference>
<dbReference type="GO" id="GO:0005886">
    <property type="term" value="C:plasma membrane"/>
    <property type="evidence" value="ECO:0007669"/>
    <property type="project" value="UniProtKB-SubCell"/>
</dbReference>
<dbReference type="EMBL" id="CP002869">
    <property type="protein sequence ID" value="AEI39472.1"/>
    <property type="molecule type" value="Genomic_DNA"/>
</dbReference>
<feature type="domain" description="ABC transmembrane type-1" evidence="7">
    <location>
        <begin position="75"/>
        <end position="279"/>
    </location>
</feature>
<dbReference type="Proteomes" id="UP000006620">
    <property type="component" value="Chromosome"/>
</dbReference>
<evidence type="ECO:0000256" key="6">
    <source>
        <dbReference type="RuleBase" id="RU363032"/>
    </source>
</evidence>
<feature type="transmembrane region" description="Helical" evidence="6">
    <location>
        <begin position="79"/>
        <end position="101"/>
    </location>
</feature>
<feature type="transmembrane region" description="Helical" evidence="6">
    <location>
        <begin position="432"/>
        <end position="455"/>
    </location>
</feature>
<dbReference type="Pfam" id="PF00528">
    <property type="entry name" value="BPD_transp_1"/>
    <property type="match status" value="2"/>
</dbReference>
<reference evidence="8 9" key="2">
    <citation type="journal article" date="2013" name="Genome Announc.">
        <title>Genome Sequence of Growth-Improving Paenibacillus mucilaginosus Strain KNP414.</title>
        <authorList>
            <person name="Lu J.J."/>
            <person name="Wang J.F."/>
            <person name="Hu X.F."/>
        </authorList>
    </citation>
    <scope>NUCLEOTIDE SEQUENCE [LARGE SCALE GENOMIC DNA]</scope>
    <source>
        <strain evidence="8 9">KNP414</strain>
    </source>
</reference>
<dbReference type="NCBIfam" id="TIGR03262">
    <property type="entry name" value="PhnU2"/>
    <property type="match status" value="1"/>
</dbReference>
<evidence type="ECO:0000256" key="1">
    <source>
        <dbReference type="ARBA" id="ARBA00004141"/>
    </source>
</evidence>
<feature type="transmembrane region" description="Helical" evidence="6">
    <location>
        <begin position="258"/>
        <end position="278"/>
    </location>
</feature>
<dbReference type="GO" id="GO:0055085">
    <property type="term" value="P:transmembrane transport"/>
    <property type="evidence" value="ECO:0007669"/>
    <property type="project" value="InterPro"/>
</dbReference>
<keyword evidence="3 6" id="KW-0812">Transmembrane</keyword>
<dbReference type="Gene3D" id="1.10.3720.10">
    <property type="entry name" value="MetI-like"/>
    <property type="match status" value="2"/>
</dbReference>
<feature type="transmembrane region" description="Helical" evidence="6">
    <location>
        <begin position="534"/>
        <end position="555"/>
    </location>
</feature>
<evidence type="ECO:0000259" key="7">
    <source>
        <dbReference type="PROSITE" id="PS50928"/>
    </source>
</evidence>
<evidence type="ECO:0000256" key="5">
    <source>
        <dbReference type="ARBA" id="ARBA00023136"/>
    </source>
</evidence>
<keyword evidence="5 6" id="KW-0472">Membrane</keyword>
<comment type="subcellular location">
    <subcellularLocation>
        <location evidence="6">Cell membrane</location>
        <topology evidence="6">Multi-pass membrane protein</topology>
    </subcellularLocation>
    <subcellularLocation>
        <location evidence="1">Membrane</location>
        <topology evidence="1">Multi-pass membrane protein</topology>
    </subcellularLocation>
</comment>
<feature type="transmembrane region" description="Helical" evidence="6">
    <location>
        <begin position="24"/>
        <end position="42"/>
    </location>
</feature>
<evidence type="ECO:0000256" key="3">
    <source>
        <dbReference type="ARBA" id="ARBA00022692"/>
    </source>
</evidence>
<dbReference type="SUPFAM" id="SSF161098">
    <property type="entry name" value="MetI-like"/>
    <property type="match status" value="2"/>
</dbReference>
<name>F8F7I7_PAEMK</name>
<dbReference type="PROSITE" id="PS50928">
    <property type="entry name" value="ABC_TM1"/>
    <property type="match status" value="2"/>
</dbReference>
<evidence type="ECO:0000313" key="9">
    <source>
        <dbReference type="Proteomes" id="UP000006620"/>
    </source>
</evidence>
<evidence type="ECO:0000256" key="2">
    <source>
        <dbReference type="ARBA" id="ARBA00022448"/>
    </source>
</evidence>
<dbReference type="InterPro" id="IPR035906">
    <property type="entry name" value="MetI-like_sf"/>
</dbReference>
<dbReference type="InterPro" id="IPR000515">
    <property type="entry name" value="MetI-like"/>
</dbReference>
<dbReference type="CDD" id="cd06261">
    <property type="entry name" value="TM_PBP2"/>
    <property type="match status" value="2"/>
</dbReference>
<dbReference type="PANTHER" id="PTHR43496">
    <property type="entry name" value="PROTEIN LPLB"/>
    <property type="match status" value="1"/>
</dbReference>
<keyword evidence="4 6" id="KW-1133">Transmembrane helix</keyword>
<feature type="transmembrane region" description="Helical" evidence="6">
    <location>
        <begin position="156"/>
        <end position="183"/>
    </location>
</feature>
<proteinExistence type="inferred from homology"/>
<reference evidence="9" key="1">
    <citation type="submission" date="2011-06" db="EMBL/GenBank/DDBJ databases">
        <title>Complete genome sequence of Paenibacillus mucilaginosus KNP414.</title>
        <authorList>
            <person name="Wang J."/>
            <person name="Hu S."/>
            <person name="Hu X."/>
            <person name="Zhang B."/>
            <person name="Dong D."/>
            <person name="Zhang S."/>
            <person name="Zhao K."/>
            <person name="Wu D."/>
        </authorList>
    </citation>
    <scope>NUCLEOTIDE SEQUENCE [LARGE SCALE GENOMIC DNA]</scope>
    <source>
        <strain evidence="9">KNP414</strain>
    </source>
</reference>
<gene>
    <name evidence="8" type="ordered locus">KNP414_00882</name>
</gene>
<feature type="transmembrane region" description="Helical" evidence="6">
    <location>
        <begin position="113"/>
        <end position="136"/>
    </location>
</feature>
<keyword evidence="2 6" id="KW-0813">Transport</keyword>
<evidence type="ECO:0000313" key="8">
    <source>
        <dbReference type="EMBL" id="AEI39472.1"/>
    </source>
</evidence>
<evidence type="ECO:0000256" key="4">
    <source>
        <dbReference type="ARBA" id="ARBA00022989"/>
    </source>
</evidence>
<protein>
    <submittedName>
        <fullName evidence="8">2-aminoethylphosphonate ABC transport system, permease protein</fullName>
    </submittedName>
</protein>
<sequence>MQTVRPARRLSLFSRRTFLNPTRLWMLFLLALLGVSLVLPLYELFRQAFLGPQGEFAGLTHFARFLESPALMQSIGNTLLVAGCTTVVSVVLAFGFAFAVTRTDLRGRGFYRALVLLPLFAPTMMHGIGLVYLLGNQGLITTGLFGLLPWAPKVELYGPLGIILAEIVYTFPQAYLILAAALGSSDQRLYEAASVMGAGPLRRFFTLTLPSAKLGLLSAAFVCFTMSFTDFGAPKIVGGQYAVLATDIYKQVIGQQNIAMGAVVGLLLTIPSVLAFIVDRLIARKQQAFVSARSVAYRPAPNRLRNLLCHLYCAGVCGAILLLMGAVVLASLVKVWPYNLSLSLQHYDFSQVAGEGLGPYWTSLKIALWTALAGTVVTYFFAYLQEKTRGMHLLRSGAYFLSILPMALPGMVIGLGFIFFFNRPENPLHVMYGTAAILVLANVVHFFSVPFLTALEALKKLDKDFEHVSESMNVPFYRTLWRVTLPMTLPALLEMALYYFVNAMVTVSAVVFLYTAELKPASVAVVNMDDAGDVAPAAAMSVLILLTNAGVRLLYETAGVRWLRRRQAWLKRDRA</sequence>
<feature type="transmembrane region" description="Helical" evidence="6">
    <location>
        <begin position="496"/>
        <end position="514"/>
    </location>
</feature>
<feature type="transmembrane region" description="Helical" evidence="6">
    <location>
        <begin position="366"/>
        <end position="384"/>
    </location>
</feature>
<feature type="domain" description="ABC transmembrane type-1" evidence="7">
    <location>
        <begin position="360"/>
        <end position="555"/>
    </location>
</feature>
<feature type="transmembrane region" description="Helical" evidence="6">
    <location>
        <begin position="396"/>
        <end position="420"/>
    </location>
</feature>
<comment type="similarity">
    <text evidence="6">Belongs to the binding-protein-dependent transport system permease family.</text>
</comment>
<dbReference type="RefSeq" id="WP_013914636.1">
    <property type="nucleotide sequence ID" value="NC_015690.1"/>
</dbReference>
<organism evidence="8 9">
    <name type="scientific">Paenibacillus mucilaginosus (strain KNP414)</name>
    <dbReference type="NCBI Taxonomy" id="1036673"/>
    <lineage>
        <taxon>Bacteria</taxon>
        <taxon>Bacillati</taxon>
        <taxon>Bacillota</taxon>
        <taxon>Bacilli</taxon>
        <taxon>Bacillales</taxon>
        <taxon>Paenibacillaceae</taxon>
        <taxon>Paenibacillus</taxon>
    </lineage>
</organism>